<dbReference type="Proteomes" id="UP001649230">
    <property type="component" value="Chromosome"/>
</dbReference>
<dbReference type="Gene3D" id="3.40.190.10">
    <property type="entry name" value="Periplasmic binding protein-like II"/>
    <property type="match status" value="2"/>
</dbReference>
<name>A0ABY3SLT8_9BACL</name>
<sequence length="444" mass="49758">MGGGQKDKRFYFRIWSSAALLCLAAAVMVSDRLGSDESDNATTRSTPRGELAAPAPSASGFPLTVTPITLHMAGMKTAVLGDWNDMLVFREYEKMTNVKVEFNAIPEELYEDRLKMMLTGSDLPDAFMKGALEPVDVAEYGANGTLIPLEDLIDRYAPNLKKLLHDYPEVRAAAYSADGHIYSIPSIVTLSSALSDKHWINKAWLEKSGLPAPVTTDQLRDVLRAFKNQDMNGNGIADDEIPMTGEDIQQIIDNFSGAFGLQLQMGYALNIEDGHVRIWLTSDRYKLLLQYLAGLYAEGLLDKDIFDSNYKVFFPKITPDRVGVFHNQTDDIFSGYYKHFMALPPWKGPLGDQLKNQRPMARDFGAFAITSANPFPEITMRWIDYFYGKEGSFFFRMGIEGKTYLKQPDGSYTYTDEIKSHPRGLALAAGQYFIWPGRGAPHWN</sequence>
<proteinExistence type="predicted"/>
<reference evidence="2 3" key="1">
    <citation type="journal article" date="2024" name="Int. J. Syst. Evol. Microbiol.">
        <title>Paenibacillus hexagrammi sp. nov., a novel bacterium isolated from the gut content of Hexagrammos agrammus.</title>
        <authorList>
            <person name="Jung H.K."/>
            <person name="Kim D.G."/>
            <person name="Zin H."/>
            <person name="Park J."/>
            <person name="Jung H."/>
            <person name="Kim Y.O."/>
            <person name="Kong H.J."/>
            <person name="Kim J.W."/>
            <person name="Kim Y.S."/>
        </authorList>
    </citation>
    <scope>NUCLEOTIDE SEQUENCE [LARGE SCALE GENOMIC DNA]</scope>
    <source>
        <strain evidence="2 3">YPD9-1</strain>
    </source>
</reference>
<dbReference type="PANTHER" id="PTHR43649">
    <property type="entry name" value="ARABINOSE-BINDING PROTEIN-RELATED"/>
    <property type="match status" value="1"/>
</dbReference>
<dbReference type="RefSeq" id="WP_235121390.1">
    <property type="nucleotide sequence ID" value="NZ_CP090978.1"/>
</dbReference>
<keyword evidence="3" id="KW-1185">Reference proteome</keyword>
<dbReference type="SUPFAM" id="SSF53850">
    <property type="entry name" value="Periplasmic binding protein-like II"/>
    <property type="match status" value="1"/>
</dbReference>
<protein>
    <submittedName>
        <fullName evidence="2">Extracellular solute-binding protein</fullName>
    </submittedName>
</protein>
<accession>A0ABY3SLT8</accession>
<dbReference type="PANTHER" id="PTHR43649:SF12">
    <property type="entry name" value="DIACETYLCHITOBIOSE BINDING PROTEIN DASA"/>
    <property type="match status" value="1"/>
</dbReference>
<feature type="region of interest" description="Disordered" evidence="1">
    <location>
        <begin position="35"/>
        <end position="58"/>
    </location>
</feature>
<evidence type="ECO:0000313" key="3">
    <source>
        <dbReference type="Proteomes" id="UP001649230"/>
    </source>
</evidence>
<evidence type="ECO:0000256" key="1">
    <source>
        <dbReference type="SAM" id="MobiDB-lite"/>
    </source>
</evidence>
<gene>
    <name evidence="2" type="ORF">L0M14_06580</name>
</gene>
<dbReference type="Pfam" id="PF01547">
    <property type="entry name" value="SBP_bac_1"/>
    <property type="match status" value="1"/>
</dbReference>
<dbReference type="InterPro" id="IPR006059">
    <property type="entry name" value="SBP"/>
</dbReference>
<organism evidence="2 3">
    <name type="scientific">Paenibacillus hexagrammi</name>
    <dbReference type="NCBI Taxonomy" id="2908839"/>
    <lineage>
        <taxon>Bacteria</taxon>
        <taxon>Bacillati</taxon>
        <taxon>Bacillota</taxon>
        <taxon>Bacilli</taxon>
        <taxon>Bacillales</taxon>
        <taxon>Paenibacillaceae</taxon>
        <taxon>Paenibacillus</taxon>
    </lineage>
</organism>
<dbReference type="EMBL" id="CP090978">
    <property type="protein sequence ID" value="UJF34817.1"/>
    <property type="molecule type" value="Genomic_DNA"/>
</dbReference>
<evidence type="ECO:0000313" key="2">
    <source>
        <dbReference type="EMBL" id="UJF34817.1"/>
    </source>
</evidence>
<dbReference type="InterPro" id="IPR050490">
    <property type="entry name" value="Bact_solute-bd_prot1"/>
</dbReference>